<proteinExistence type="predicted"/>
<dbReference type="InterPro" id="IPR055755">
    <property type="entry name" value="DUF7331"/>
</dbReference>
<feature type="region of interest" description="Disordered" evidence="1">
    <location>
        <begin position="1"/>
        <end position="25"/>
    </location>
</feature>
<keyword evidence="3" id="KW-1185">Reference proteome</keyword>
<comment type="caution">
    <text evidence="2">The sequence shown here is derived from an EMBL/GenBank/DDBJ whole genome shotgun (WGS) entry which is preliminary data.</text>
</comment>
<gene>
    <name evidence="2" type="ORF">EGH21_16820</name>
</gene>
<evidence type="ECO:0000256" key="1">
    <source>
        <dbReference type="SAM" id="MobiDB-lite"/>
    </source>
</evidence>
<dbReference type="RefSeq" id="WP_220619640.1">
    <property type="nucleotide sequence ID" value="NZ_RKLR01000007.1"/>
</dbReference>
<organism evidence="2 3">
    <name type="scientific">Haloarcula rubra</name>
    <dbReference type="NCBI Taxonomy" id="2487747"/>
    <lineage>
        <taxon>Archaea</taxon>
        <taxon>Methanobacteriati</taxon>
        <taxon>Methanobacteriota</taxon>
        <taxon>Stenosarchaea group</taxon>
        <taxon>Halobacteria</taxon>
        <taxon>Halobacteriales</taxon>
        <taxon>Haloarculaceae</taxon>
        <taxon>Haloarcula</taxon>
    </lineage>
</organism>
<accession>A0AAW4PVN9</accession>
<dbReference type="EMBL" id="RKLR01000007">
    <property type="protein sequence ID" value="MBX0324691.1"/>
    <property type="molecule type" value="Genomic_DNA"/>
</dbReference>
<dbReference type="AlphaFoldDB" id="A0AAW4PVN9"/>
<protein>
    <submittedName>
        <fullName evidence="2">Uncharacterized protein</fullName>
    </submittedName>
</protein>
<name>A0AAW4PVN9_9EURY</name>
<reference evidence="2 3" key="1">
    <citation type="submission" date="2021-06" db="EMBL/GenBank/DDBJ databases">
        <title>Halomicroarcula sp. a new haloarchaeum isolated from saline soil.</title>
        <authorList>
            <person name="Duran-Viseras A."/>
            <person name="Sanchez-Porro C."/>
            <person name="Ventosa A."/>
        </authorList>
    </citation>
    <scope>NUCLEOTIDE SEQUENCE [LARGE SCALE GENOMIC DNA]</scope>
    <source>
        <strain evidence="2 3">F13</strain>
    </source>
</reference>
<sequence>MATNTSDTDDAADRYPTTGPHTETYDRYRHVTTGAETILYDTETEDAWIQATLSLDLDDWR</sequence>
<evidence type="ECO:0000313" key="3">
    <source>
        <dbReference type="Proteomes" id="UP001430377"/>
    </source>
</evidence>
<dbReference type="Proteomes" id="UP001430377">
    <property type="component" value="Unassembled WGS sequence"/>
</dbReference>
<evidence type="ECO:0000313" key="2">
    <source>
        <dbReference type="EMBL" id="MBX0324691.1"/>
    </source>
</evidence>
<dbReference type="Pfam" id="PF24018">
    <property type="entry name" value="DUF7331"/>
    <property type="match status" value="1"/>
</dbReference>